<feature type="region of interest" description="Disordered" evidence="3">
    <location>
        <begin position="326"/>
        <end position="348"/>
    </location>
</feature>
<dbReference type="Proteomes" id="UP000515977">
    <property type="component" value="Chromosome"/>
</dbReference>
<evidence type="ECO:0000256" key="3">
    <source>
        <dbReference type="SAM" id="MobiDB-lite"/>
    </source>
</evidence>
<dbReference type="InterPro" id="IPR007428">
    <property type="entry name" value="MlaA"/>
</dbReference>
<feature type="chain" id="PRO_5028967807" evidence="4">
    <location>
        <begin position="21"/>
        <end position="348"/>
    </location>
</feature>
<dbReference type="AlphaFoldDB" id="A0A7G9QPL7"/>
<dbReference type="GO" id="GO:0120010">
    <property type="term" value="P:intermembrane phospholipid transfer"/>
    <property type="evidence" value="ECO:0007669"/>
    <property type="project" value="TreeGrafter"/>
</dbReference>
<dbReference type="PROSITE" id="PS51257">
    <property type="entry name" value="PROKAR_LIPOPROTEIN"/>
    <property type="match status" value="1"/>
</dbReference>
<keyword evidence="2 4" id="KW-0732">Signal</keyword>
<evidence type="ECO:0000256" key="4">
    <source>
        <dbReference type="SAM" id="SignalP"/>
    </source>
</evidence>
<dbReference type="KEGG" id="tbv:H9L17_08565"/>
<comment type="similarity">
    <text evidence="1">Belongs to the MlaA family.</text>
</comment>
<sequence>MNRLLTGAALGVLLATAGCASQSPVRDAPAATVEIATPASDATVAVDAAPADAATLPAAPADVATATADAAASPDANVNAGAAATVDADSSAAPTGDDDFAAIYGTDATAGADSADGFAALDPWEPMNRRVHAFNTAIDHGFMRPLARAYVKVLPGPVRTGVSNFFDNLAAPLAFGNLLLQGRPRESVETLGRFLVNTVVGLGGLFDPATKALKMHRHGADFGRTLARWGWHESRYLELPFLGPRTVRDAVGAVGDISMAPMTYVEHDRTRLSLEALWLIDVRSGLLSLDDLRETAPDEYVLTRDAWLARRRYLVGADRSARDEGNEALPAYLLEDEPDTKPETQPQP</sequence>
<dbReference type="EMBL" id="CP060711">
    <property type="protein sequence ID" value="QNN45292.1"/>
    <property type="molecule type" value="Genomic_DNA"/>
</dbReference>
<evidence type="ECO:0000256" key="1">
    <source>
        <dbReference type="ARBA" id="ARBA00010634"/>
    </source>
</evidence>
<proteinExistence type="inferred from homology"/>
<evidence type="ECO:0000313" key="6">
    <source>
        <dbReference type="Proteomes" id="UP000515977"/>
    </source>
</evidence>
<dbReference type="Pfam" id="PF04333">
    <property type="entry name" value="MlaA"/>
    <property type="match status" value="1"/>
</dbReference>
<name>A0A7G9QPL7_9GAMM</name>
<evidence type="ECO:0000256" key="2">
    <source>
        <dbReference type="ARBA" id="ARBA00022729"/>
    </source>
</evidence>
<dbReference type="PANTHER" id="PTHR30035">
    <property type="entry name" value="LIPOPROTEIN VACJ-RELATED"/>
    <property type="match status" value="1"/>
</dbReference>
<dbReference type="PANTHER" id="PTHR30035:SF3">
    <property type="entry name" value="INTERMEMBRANE PHOSPHOLIPID TRANSPORT SYSTEM LIPOPROTEIN MLAA"/>
    <property type="match status" value="1"/>
</dbReference>
<protein>
    <submittedName>
        <fullName evidence="5">VacJ family lipoprotein</fullName>
    </submittedName>
</protein>
<dbReference type="GO" id="GO:0016020">
    <property type="term" value="C:membrane"/>
    <property type="evidence" value="ECO:0007669"/>
    <property type="project" value="InterPro"/>
</dbReference>
<accession>A0A7G9QPL7</accession>
<keyword evidence="5" id="KW-0449">Lipoprotein</keyword>
<dbReference type="RefSeq" id="WP_187569058.1">
    <property type="nucleotide sequence ID" value="NZ_CP060711.1"/>
</dbReference>
<evidence type="ECO:0000313" key="5">
    <source>
        <dbReference type="EMBL" id="QNN45292.1"/>
    </source>
</evidence>
<feature type="signal peptide" evidence="4">
    <location>
        <begin position="1"/>
        <end position="20"/>
    </location>
</feature>
<keyword evidence="6" id="KW-1185">Reference proteome</keyword>
<organism evidence="5 6">
    <name type="scientific">Thermomonas brevis</name>
    <dbReference type="NCBI Taxonomy" id="215691"/>
    <lineage>
        <taxon>Bacteria</taxon>
        <taxon>Pseudomonadati</taxon>
        <taxon>Pseudomonadota</taxon>
        <taxon>Gammaproteobacteria</taxon>
        <taxon>Lysobacterales</taxon>
        <taxon>Lysobacteraceae</taxon>
        <taxon>Thermomonas</taxon>
    </lineage>
</organism>
<dbReference type="PRINTS" id="PR01805">
    <property type="entry name" value="VACJLIPOPROT"/>
</dbReference>
<reference evidence="5 6" key="1">
    <citation type="submission" date="2020-08" db="EMBL/GenBank/DDBJ databases">
        <title>Genome sequence of Thermomonas brevis KACC 16975T.</title>
        <authorList>
            <person name="Hyun D.-W."/>
            <person name="Bae J.-W."/>
        </authorList>
    </citation>
    <scope>NUCLEOTIDE SEQUENCE [LARGE SCALE GENOMIC DNA]</scope>
    <source>
        <strain evidence="5 6">KACC 16975</strain>
    </source>
</reference>
<gene>
    <name evidence="5" type="ORF">H9L17_08565</name>
</gene>